<dbReference type="InterPro" id="IPR018713">
    <property type="entry name" value="MPAB/Lcp_cat_dom"/>
</dbReference>
<keyword evidence="3" id="KW-1185">Reference proteome</keyword>
<dbReference type="GO" id="GO:0016491">
    <property type="term" value="F:oxidoreductase activity"/>
    <property type="evidence" value="ECO:0007669"/>
    <property type="project" value="InterPro"/>
</dbReference>
<sequence>MDGLSRRGVLLGGSALGAVGALGIVAPEAWSWSATGSAVGASTGANPATVHDGAADKVVRALFERGEVDRVNELLADWTHNDQALPARLPSDLHAFLESARRLPSWADQAKMARYFDYNATRGLYIAVAYGMGSGMMSCVIPREAKAVYYSAGGADMKDRIAKTAKLGYDVGAKNAYGPTGRMIVTCVKTRLTHAAVRYLLPKSRHWNAAAPETKPISQADIMVTWHSLATFTHNKIKAWQVPISAAESSSFLHIWQVTAHMLGVHDEFIPATWASANAQSRQVLDPILAPSKEGIELAHILTSLAADFDLGLSRTAFRSFTRYTLGDQIADWLEIPRQPFWDQFVESGWPAFVKFREGTMTLPLPPQGYWMFDEFLRQGALFYLGEGRRINITMPTGNNPNYS</sequence>
<dbReference type="InterPro" id="IPR006311">
    <property type="entry name" value="TAT_signal"/>
</dbReference>
<accession>A0A417Y7G7</accession>
<dbReference type="PANTHER" id="PTHR37539:SF1">
    <property type="entry name" value="ER-BOUND OXYGENASE MPAB_MPAB'_RUBBER OXYGENASE CATALYTIC DOMAIN-CONTAINING PROTEIN"/>
    <property type="match status" value="1"/>
</dbReference>
<evidence type="ECO:0000313" key="3">
    <source>
        <dbReference type="Proteomes" id="UP000283644"/>
    </source>
</evidence>
<reference evidence="2 3" key="1">
    <citation type="submission" date="2018-09" db="EMBL/GenBank/DDBJ databases">
        <title>Genome sequencing of Nocardioides immobilis CCTCC AB 2017083 for comparison to Nocardioides silvaticus.</title>
        <authorList>
            <person name="Li C."/>
            <person name="Wang G."/>
        </authorList>
    </citation>
    <scope>NUCLEOTIDE SEQUENCE [LARGE SCALE GENOMIC DNA]</scope>
    <source>
        <strain evidence="2 3">CCTCC AB 2017083</strain>
    </source>
</reference>
<gene>
    <name evidence="2" type="ORF">D0Z08_04510</name>
</gene>
<dbReference type="Proteomes" id="UP000283644">
    <property type="component" value="Unassembled WGS sequence"/>
</dbReference>
<organism evidence="2 3">
    <name type="scientific">Nocardioides immobilis</name>
    <dbReference type="NCBI Taxonomy" id="2049295"/>
    <lineage>
        <taxon>Bacteria</taxon>
        <taxon>Bacillati</taxon>
        <taxon>Actinomycetota</taxon>
        <taxon>Actinomycetes</taxon>
        <taxon>Propionibacteriales</taxon>
        <taxon>Nocardioidaceae</taxon>
        <taxon>Nocardioides</taxon>
    </lineage>
</organism>
<dbReference type="Pfam" id="PF09995">
    <property type="entry name" value="MPAB_Lcp_cat"/>
    <property type="match status" value="1"/>
</dbReference>
<dbReference type="AlphaFoldDB" id="A0A417Y7G7"/>
<proteinExistence type="predicted"/>
<dbReference type="OrthoDB" id="7614910at2"/>
<evidence type="ECO:0000313" key="2">
    <source>
        <dbReference type="EMBL" id="RHW28451.1"/>
    </source>
</evidence>
<protein>
    <submittedName>
        <fullName evidence="2">DUF2236 domain-containing protein</fullName>
    </submittedName>
</protein>
<dbReference type="InterPro" id="IPR037473">
    <property type="entry name" value="Lcp-like"/>
</dbReference>
<comment type="caution">
    <text evidence="2">The sequence shown here is derived from an EMBL/GenBank/DDBJ whole genome shotgun (WGS) entry which is preliminary data.</text>
</comment>
<name>A0A417Y7G7_9ACTN</name>
<evidence type="ECO:0000259" key="1">
    <source>
        <dbReference type="Pfam" id="PF09995"/>
    </source>
</evidence>
<dbReference type="PANTHER" id="PTHR37539">
    <property type="entry name" value="SECRETED PROTEIN-RELATED"/>
    <property type="match status" value="1"/>
</dbReference>
<dbReference type="PROSITE" id="PS51318">
    <property type="entry name" value="TAT"/>
    <property type="match status" value="1"/>
</dbReference>
<dbReference type="EMBL" id="QXGH01000010">
    <property type="protein sequence ID" value="RHW28451.1"/>
    <property type="molecule type" value="Genomic_DNA"/>
</dbReference>
<feature type="domain" description="ER-bound oxygenase mpaB/mpaB'/Rubber oxygenase catalytic" evidence="1">
    <location>
        <begin position="127"/>
        <end position="343"/>
    </location>
</feature>